<evidence type="ECO:0008006" key="4">
    <source>
        <dbReference type="Google" id="ProtNLM"/>
    </source>
</evidence>
<proteinExistence type="predicted"/>
<evidence type="ECO:0000313" key="2">
    <source>
        <dbReference type="EMBL" id="TMR34822.1"/>
    </source>
</evidence>
<gene>
    <name evidence="2" type="ORF">ETD85_15555</name>
</gene>
<dbReference type="EMBL" id="VCKX01000040">
    <property type="protein sequence ID" value="TMR34822.1"/>
    <property type="molecule type" value="Genomic_DNA"/>
</dbReference>
<keyword evidence="3" id="KW-1185">Reference proteome</keyword>
<accession>A0A5S4GPX6</accession>
<dbReference type="AlphaFoldDB" id="A0A5S4GPX6"/>
<evidence type="ECO:0000256" key="1">
    <source>
        <dbReference type="SAM" id="SignalP"/>
    </source>
</evidence>
<feature type="signal peptide" evidence="1">
    <location>
        <begin position="1"/>
        <end position="28"/>
    </location>
</feature>
<dbReference type="Proteomes" id="UP000306628">
    <property type="component" value="Unassembled WGS sequence"/>
</dbReference>
<reference evidence="2 3" key="1">
    <citation type="submission" date="2019-05" db="EMBL/GenBank/DDBJ databases">
        <title>Draft genome sequence of Nonomuraea zeae DSM 100528.</title>
        <authorList>
            <person name="Saricaoglu S."/>
            <person name="Isik K."/>
        </authorList>
    </citation>
    <scope>NUCLEOTIDE SEQUENCE [LARGE SCALE GENOMIC DNA]</scope>
    <source>
        <strain evidence="2 3">DSM 100528</strain>
    </source>
</reference>
<comment type="caution">
    <text evidence="2">The sequence shown here is derived from an EMBL/GenBank/DDBJ whole genome shotgun (WGS) entry which is preliminary data.</text>
</comment>
<evidence type="ECO:0000313" key="3">
    <source>
        <dbReference type="Proteomes" id="UP000306628"/>
    </source>
</evidence>
<name>A0A5S4GPX6_9ACTN</name>
<feature type="chain" id="PRO_5024388654" description="Secreted protein" evidence="1">
    <location>
        <begin position="29"/>
        <end position="137"/>
    </location>
</feature>
<organism evidence="2 3">
    <name type="scientific">Nonomuraea zeae</name>
    <dbReference type="NCBI Taxonomy" id="1642303"/>
    <lineage>
        <taxon>Bacteria</taxon>
        <taxon>Bacillati</taxon>
        <taxon>Actinomycetota</taxon>
        <taxon>Actinomycetes</taxon>
        <taxon>Streptosporangiales</taxon>
        <taxon>Streptosporangiaceae</taxon>
        <taxon>Nonomuraea</taxon>
    </lineage>
</organism>
<sequence length="137" mass="15027">MLLKWLRNGLLATLVLVGLTGIPSTATASTTAARSCSHRIEWYKNQYEVDATEVITCNPGGAGLFFDLIVSRVKFTSPRNVGNRVDCAYTNRCSATIYLPNTSAQTTYCATAFGGYIFDERRDLLTWLPQISSCTTA</sequence>
<dbReference type="RefSeq" id="WP_138690417.1">
    <property type="nucleotide sequence ID" value="NZ_JBHSAZ010000039.1"/>
</dbReference>
<protein>
    <recommendedName>
        <fullName evidence="4">Secreted protein</fullName>
    </recommendedName>
</protein>
<keyword evidence="1" id="KW-0732">Signal</keyword>